<evidence type="ECO:0000256" key="2">
    <source>
        <dbReference type="ARBA" id="ARBA00022692"/>
    </source>
</evidence>
<name>A0A7J9LQ53_GOSSC</name>
<dbReference type="Proteomes" id="UP000593576">
    <property type="component" value="Unassembled WGS sequence"/>
</dbReference>
<dbReference type="OrthoDB" id="448280at2759"/>
<evidence type="ECO:0000256" key="1">
    <source>
        <dbReference type="ARBA" id="ARBA00004141"/>
    </source>
</evidence>
<evidence type="ECO:0000256" key="5">
    <source>
        <dbReference type="SAM" id="MobiDB-lite"/>
    </source>
</evidence>
<dbReference type="GO" id="GO:0005886">
    <property type="term" value="C:plasma membrane"/>
    <property type="evidence" value="ECO:0007669"/>
    <property type="project" value="TreeGrafter"/>
</dbReference>
<evidence type="ECO:0000256" key="3">
    <source>
        <dbReference type="ARBA" id="ARBA00022989"/>
    </source>
</evidence>
<accession>A0A7J9LQ53</accession>
<feature type="compositionally biased region" description="Low complexity" evidence="5">
    <location>
        <begin position="1"/>
        <end position="17"/>
    </location>
</feature>
<evidence type="ECO:0000256" key="4">
    <source>
        <dbReference type="ARBA" id="ARBA00023136"/>
    </source>
</evidence>
<evidence type="ECO:0000256" key="6">
    <source>
        <dbReference type="SAM" id="Phobius"/>
    </source>
</evidence>
<feature type="compositionally biased region" description="Low complexity" evidence="5">
    <location>
        <begin position="72"/>
        <end position="95"/>
    </location>
</feature>
<keyword evidence="3 6" id="KW-1133">Transmembrane helix</keyword>
<comment type="caution">
    <text evidence="7">The sequence shown here is derived from an EMBL/GenBank/DDBJ whole genome shotgun (WGS) entry which is preliminary data.</text>
</comment>
<dbReference type="EMBL" id="JABFAF010000007">
    <property type="protein sequence ID" value="MBA0860922.1"/>
    <property type="molecule type" value="Genomic_DNA"/>
</dbReference>
<comment type="subcellular location">
    <subcellularLocation>
        <location evidence="1">Membrane</location>
        <topology evidence="1">Multi-pass membrane protein</topology>
    </subcellularLocation>
</comment>
<dbReference type="GO" id="GO:0005385">
    <property type="term" value="F:zinc ion transmembrane transporter activity"/>
    <property type="evidence" value="ECO:0007669"/>
    <property type="project" value="TreeGrafter"/>
</dbReference>
<dbReference type="Pfam" id="PF02535">
    <property type="entry name" value="Zip"/>
    <property type="match status" value="1"/>
</dbReference>
<reference evidence="7 8" key="1">
    <citation type="journal article" date="2019" name="Genome Biol. Evol.">
        <title>Insights into the evolution of the New World diploid cottons (Gossypium, subgenus Houzingenia) based on genome sequencing.</title>
        <authorList>
            <person name="Grover C.E."/>
            <person name="Arick M.A. 2nd"/>
            <person name="Thrash A."/>
            <person name="Conover J.L."/>
            <person name="Sanders W.S."/>
            <person name="Peterson D.G."/>
            <person name="Frelichowski J.E."/>
            <person name="Scheffler J.A."/>
            <person name="Scheffler B.E."/>
            <person name="Wendel J.F."/>
        </authorList>
    </citation>
    <scope>NUCLEOTIDE SEQUENCE [LARGE SCALE GENOMIC DNA]</scope>
    <source>
        <strain evidence="7">1</strain>
        <tissue evidence="7">Leaf</tissue>
    </source>
</reference>
<organism evidence="7 8">
    <name type="scientific">Gossypium schwendimanii</name>
    <name type="common">Cotton</name>
    <dbReference type="NCBI Taxonomy" id="34291"/>
    <lineage>
        <taxon>Eukaryota</taxon>
        <taxon>Viridiplantae</taxon>
        <taxon>Streptophyta</taxon>
        <taxon>Embryophyta</taxon>
        <taxon>Tracheophyta</taxon>
        <taxon>Spermatophyta</taxon>
        <taxon>Magnoliopsida</taxon>
        <taxon>eudicotyledons</taxon>
        <taxon>Gunneridae</taxon>
        <taxon>Pentapetalae</taxon>
        <taxon>rosids</taxon>
        <taxon>malvids</taxon>
        <taxon>Malvales</taxon>
        <taxon>Malvaceae</taxon>
        <taxon>Malvoideae</taxon>
        <taxon>Gossypium</taxon>
    </lineage>
</organism>
<dbReference type="PANTHER" id="PTHR11040">
    <property type="entry name" value="ZINC/IRON TRANSPORTER"/>
    <property type="match status" value="1"/>
</dbReference>
<proteinExistence type="predicted"/>
<feature type="transmembrane region" description="Helical" evidence="6">
    <location>
        <begin position="172"/>
        <end position="191"/>
    </location>
</feature>
<feature type="compositionally biased region" description="Polar residues" evidence="5">
    <location>
        <begin position="18"/>
        <end position="31"/>
    </location>
</feature>
<feature type="compositionally biased region" description="Basic and acidic residues" evidence="5">
    <location>
        <begin position="40"/>
        <end position="61"/>
    </location>
</feature>
<evidence type="ECO:0000313" key="8">
    <source>
        <dbReference type="Proteomes" id="UP000593576"/>
    </source>
</evidence>
<protein>
    <submittedName>
        <fullName evidence="7">Uncharacterized protein</fullName>
    </submittedName>
</protein>
<keyword evidence="8" id="KW-1185">Reference proteome</keyword>
<sequence length="221" mass="23474">MNVDQSQQQNLSHSSSNAMPSQSSDGPNGNGLSPIDDDDGHSGDKGEIKSSSQRDRSESRAPSKGKGKKHTSVGFSSGRRSSSSNLRYSDSSTSTQAAINATRPKMQPQPQFKSLLMAVTATIGTVDVFATSHYTKSHLHKTQESHEGVAIGIAITNAYDENSPTALIVEGLLNAALSGILIYMALVDLLAADFMNPKLQNNGILHFSLGAGLMSLWAIWA</sequence>
<keyword evidence="2 6" id="KW-0812">Transmembrane</keyword>
<evidence type="ECO:0000313" key="7">
    <source>
        <dbReference type="EMBL" id="MBA0860922.1"/>
    </source>
</evidence>
<dbReference type="AlphaFoldDB" id="A0A7J9LQ53"/>
<feature type="region of interest" description="Disordered" evidence="5">
    <location>
        <begin position="1"/>
        <end position="107"/>
    </location>
</feature>
<feature type="transmembrane region" description="Helical" evidence="6">
    <location>
        <begin position="203"/>
        <end position="220"/>
    </location>
</feature>
<dbReference type="InterPro" id="IPR003689">
    <property type="entry name" value="ZIP"/>
</dbReference>
<dbReference type="PANTHER" id="PTHR11040:SF35">
    <property type="entry name" value="ZINC TRANSPORTER 5"/>
    <property type="match status" value="1"/>
</dbReference>
<gene>
    <name evidence="7" type="ORF">Goshw_022563</name>
</gene>
<keyword evidence="4 6" id="KW-0472">Membrane</keyword>